<name>A0A517VH48_9PLAN</name>
<dbReference type="Pfam" id="PF13516">
    <property type="entry name" value="LRR_6"/>
    <property type="match status" value="1"/>
</dbReference>
<evidence type="ECO:0000256" key="1">
    <source>
        <dbReference type="SAM" id="MobiDB-lite"/>
    </source>
</evidence>
<dbReference type="InterPro" id="IPR006553">
    <property type="entry name" value="Leu-rich_rpt_Cys-con_subtyp"/>
</dbReference>
<dbReference type="GO" id="GO:0031146">
    <property type="term" value="P:SCF-dependent proteasomal ubiquitin-dependent protein catabolic process"/>
    <property type="evidence" value="ECO:0007669"/>
    <property type="project" value="TreeGrafter"/>
</dbReference>
<dbReference type="KEGG" id="gax:Pan161_39980"/>
<proteinExistence type="predicted"/>
<dbReference type="GO" id="GO:0019005">
    <property type="term" value="C:SCF ubiquitin ligase complex"/>
    <property type="evidence" value="ECO:0007669"/>
    <property type="project" value="TreeGrafter"/>
</dbReference>
<dbReference type="InterPro" id="IPR032675">
    <property type="entry name" value="LRR_dom_sf"/>
</dbReference>
<reference evidence="2 3" key="1">
    <citation type="submission" date="2019-02" db="EMBL/GenBank/DDBJ databases">
        <title>Deep-cultivation of Planctomycetes and their phenomic and genomic characterization uncovers novel biology.</title>
        <authorList>
            <person name="Wiegand S."/>
            <person name="Jogler M."/>
            <person name="Boedeker C."/>
            <person name="Pinto D."/>
            <person name="Vollmers J."/>
            <person name="Rivas-Marin E."/>
            <person name="Kohn T."/>
            <person name="Peeters S.H."/>
            <person name="Heuer A."/>
            <person name="Rast P."/>
            <person name="Oberbeckmann S."/>
            <person name="Bunk B."/>
            <person name="Jeske O."/>
            <person name="Meyerdierks A."/>
            <person name="Storesund J.E."/>
            <person name="Kallscheuer N."/>
            <person name="Luecker S."/>
            <person name="Lage O.M."/>
            <person name="Pohl T."/>
            <person name="Merkel B.J."/>
            <person name="Hornburger P."/>
            <person name="Mueller R.-W."/>
            <person name="Bruemmer F."/>
            <person name="Labrenz M."/>
            <person name="Spormann A.M."/>
            <person name="Op den Camp H."/>
            <person name="Overmann J."/>
            <person name="Amann R."/>
            <person name="Jetten M.S.M."/>
            <person name="Mascher T."/>
            <person name="Medema M.H."/>
            <person name="Devos D.P."/>
            <person name="Kaster A.-K."/>
            <person name="Ovreas L."/>
            <person name="Rohde M."/>
            <person name="Galperin M.Y."/>
            <person name="Jogler C."/>
        </authorList>
    </citation>
    <scope>NUCLEOTIDE SEQUENCE [LARGE SCALE GENOMIC DNA]</scope>
    <source>
        <strain evidence="2 3">Pan161</strain>
    </source>
</reference>
<evidence type="ECO:0000313" key="2">
    <source>
        <dbReference type="EMBL" id="QDT92331.1"/>
    </source>
</evidence>
<dbReference type="EMBL" id="CP036343">
    <property type="protein sequence ID" value="QDT92331.1"/>
    <property type="molecule type" value="Genomic_DNA"/>
</dbReference>
<dbReference type="SUPFAM" id="SSF52047">
    <property type="entry name" value="RNI-like"/>
    <property type="match status" value="1"/>
</dbReference>
<organism evidence="2 3">
    <name type="scientific">Gimesia algae</name>
    <dbReference type="NCBI Taxonomy" id="2527971"/>
    <lineage>
        <taxon>Bacteria</taxon>
        <taxon>Pseudomonadati</taxon>
        <taxon>Planctomycetota</taxon>
        <taxon>Planctomycetia</taxon>
        <taxon>Planctomycetales</taxon>
        <taxon>Planctomycetaceae</taxon>
        <taxon>Gimesia</taxon>
    </lineage>
</organism>
<dbReference type="PANTHER" id="PTHR13318">
    <property type="entry name" value="PARTNER OF PAIRED, ISOFORM B-RELATED"/>
    <property type="match status" value="1"/>
</dbReference>
<dbReference type="Gene3D" id="3.80.10.10">
    <property type="entry name" value="Ribonuclease Inhibitor"/>
    <property type="match status" value="2"/>
</dbReference>
<protein>
    <submittedName>
        <fullName evidence="2">Leucine Rich repeats (2 copies)</fullName>
    </submittedName>
</protein>
<feature type="compositionally biased region" description="Low complexity" evidence="1">
    <location>
        <begin position="43"/>
        <end position="57"/>
    </location>
</feature>
<dbReference type="SMART" id="SM00367">
    <property type="entry name" value="LRR_CC"/>
    <property type="match status" value="3"/>
</dbReference>
<dbReference type="InterPro" id="IPR001611">
    <property type="entry name" value="Leu-rich_rpt"/>
</dbReference>
<feature type="region of interest" description="Disordered" evidence="1">
    <location>
        <begin position="39"/>
        <end position="58"/>
    </location>
</feature>
<keyword evidence="3" id="KW-1185">Reference proteome</keyword>
<sequence length="335" mass="37398">MCLQPQPTPQFIIGCRNLRCCWMICFCLLSLTSCSRQKPAPRQTKSSTPVTPKSSQPATPRIMRIDLAENSYWKREDKLQKITQTTEPICIDLTWSEIGDDLLDELNGKPNLQELILFGSDITDEKLRKLGELPNLQLLNLGGCHVTLEGILQLSSSRNLKQLHVPDVQPRLDDQAVARFIETWPHLESLGVGSSDLTDAGLSQIGKLKQLQWLNISRTQVTGSGLSSLTDLPHLKTLHANDTHVSDPAMIHIGKMTNMEKLILNGTDVSDRGFQEVQNLKKLYCICFVGSRVSDRGLKYLKPLKAIEFIGAGDNASPEALQKLEEILPFYKKNG</sequence>
<gene>
    <name evidence="2" type="ORF">Pan161_39980</name>
</gene>
<dbReference type="Proteomes" id="UP000316855">
    <property type="component" value="Chromosome"/>
</dbReference>
<dbReference type="OrthoDB" id="292160at2"/>
<evidence type="ECO:0000313" key="3">
    <source>
        <dbReference type="Proteomes" id="UP000316855"/>
    </source>
</evidence>
<accession>A0A517VH48</accession>
<dbReference type="AlphaFoldDB" id="A0A517VH48"/>